<evidence type="ECO:0000313" key="2">
    <source>
        <dbReference type="Proteomes" id="UP000553776"/>
    </source>
</evidence>
<keyword evidence="1" id="KW-0489">Methyltransferase</keyword>
<dbReference type="AlphaFoldDB" id="A0A841U257"/>
<organism evidence="1 2">
    <name type="scientific">Cohnella xylanilytica</name>
    <dbReference type="NCBI Taxonomy" id="557555"/>
    <lineage>
        <taxon>Bacteria</taxon>
        <taxon>Bacillati</taxon>
        <taxon>Bacillota</taxon>
        <taxon>Bacilli</taxon>
        <taxon>Bacillales</taxon>
        <taxon>Paenibacillaceae</taxon>
        <taxon>Cohnella</taxon>
    </lineage>
</organism>
<name>A0A841U257_9BACL</name>
<dbReference type="RefSeq" id="WP_185136023.1">
    <property type="nucleotide sequence ID" value="NZ_BORM01000003.1"/>
</dbReference>
<gene>
    <name evidence="1" type="ORF">H7B90_11545</name>
</gene>
<dbReference type="GO" id="GO:0008168">
    <property type="term" value="F:methyltransferase activity"/>
    <property type="evidence" value="ECO:0007669"/>
    <property type="project" value="UniProtKB-KW"/>
</dbReference>
<comment type="caution">
    <text evidence="1">The sequence shown here is derived from an EMBL/GenBank/DDBJ whole genome shotgun (WGS) entry which is preliminary data.</text>
</comment>
<proteinExistence type="predicted"/>
<reference evidence="1 2" key="1">
    <citation type="submission" date="2020-08" db="EMBL/GenBank/DDBJ databases">
        <title>Cohnella phylogeny.</title>
        <authorList>
            <person name="Dunlap C."/>
        </authorList>
    </citation>
    <scope>NUCLEOTIDE SEQUENCE [LARGE SCALE GENOMIC DNA]</scope>
    <source>
        <strain evidence="1 2">DSM 25239</strain>
    </source>
</reference>
<sequence>MTLEMVPLARQVDEALREMEEELKGLSAGTIVFQIRNDDVGKFGIRHLPLDCEEKGTAGEKPAGKGMNAEQVASLRRMAVEALVHKRSWTHGEITYDFVLRQGKVSLSVQFESNYNMANLMFRLKPKRRSNSQQA</sequence>
<dbReference type="GO" id="GO:0032259">
    <property type="term" value="P:methylation"/>
    <property type="evidence" value="ECO:0007669"/>
    <property type="project" value="UniProtKB-KW"/>
</dbReference>
<evidence type="ECO:0000313" key="1">
    <source>
        <dbReference type="EMBL" id="MBB6692034.1"/>
    </source>
</evidence>
<keyword evidence="1" id="KW-0808">Transferase</keyword>
<protein>
    <submittedName>
        <fullName evidence="1">O-methyltransferase</fullName>
    </submittedName>
</protein>
<accession>A0A841U257</accession>
<dbReference type="Proteomes" id="UP000553776">
    <property type="component" value="Unassembled WGS sequence"/>
</dbReference>
<dbReference type="EMBL" id="JACJVR010000044">
    <property type="protein sequence ID" value="MBB6692034.1"/>
    <property type="molecule type" value="Genomic_DNA"/>
</dbReference>
<keyword evidence="2" id="KW-1185">Reference proteome</keyword>